<dbReference type="SUPFAM" id="SSF52374">
    <property type="entry name" value="Nucleotidylyl transferase"/>
    <property type="match status" value="1"/>
</dbReference>
<evidence type="ECO:0000256" key="3">
    <source>
        <dbReference type="HAMAP-Rule" id="MF_01539"/>
    </source>
</evidence>
<comment type="caution">
    <text evidence="3">Lacks conserved residue(s) required for the propagation of feature annotation.</text>
</comment>
<feature type="binding site" evidence="3">
    <location>
        <position position="101"/>
    </location>
    <ligand>
        <name>ATP</name>
        <dbReference type="ChEBI" id="CHEBI:30616"/>
    </ligand>
</feature>
<keyword evidence="3" id="KW-0694">RNA-binding</keyword>
<keyword evidence="3" id="KW-0820">tRNA-binding</keyword>
<keyword evidence="3" id="KW-0547">Nucleotide-binding</keyword>
<dbReference type="GO" id="GO:0005737">
    <property type="term" value="C:cytoplasm"/>
    <property type="evidence" value="ECO:0007669"/>
    <property type="project" value="UniProtKB-SubCell"/>
</dbReference>
<dbReference type="EC" id="6.3.4.-" evidence="3"/>
<dbReference type="NCBIfam" id="NF010191">
    <property type="entry name" value="PRK13670.1"/>
    <property type="match status" value="1"/>
</dbReference>
<comment type="function">
    <text evidence="3">Catalyzes the formation of N(4)-acetylcytidine (ac(4)C) at the wobble position of elongator tRNA(Met), using acetate and ATP as substrates. First activates an acetate ion to form acetyladenylate (Ac-AMP) and then transfers the acetyl group to tRNA to form ac(4)C34.</text>
</comment>
<feature type="binding site" evidence="3">
    <location>
        <position position="161"/>
    </location>
    <ligand>
        <name>ATP</name>
        <dbReference type="ChEBI" id="CHEBI:30616"/>
    </ligand>
</feature>
<evidence type="ECO:0000256" key="1">
    <source>
        <dbReference type="ARBA" id="ARBA00022598"/>
    </source>
</evidence>
<organism evidence="4 5">
    <name type="scientific">Vagococcus intermedius</name>
    <dbReference type="NCBI Taxonomy" id="2991418"/>
    <lineage>
        <taxon>Bacteria</taxon>
        <taxon>Bacillati</taxon>
        <taxon>Bacillota</taxon>
        <taxon>Bacilli</taxon>
        <taxon>Lactobacillales</taxon>
        <taxon>Enterococcaceae</taxon>
        <taxon>Vagococcus</taxon>
    </lineage>
</organism>
<reference evidence="4" key="1">
    <citation type="submission" date="2022-10" db="EMBL/GenBank/DDBJ databases">
        <title>Vagococcus sp. isolated from poultry meat.</title>
        <authorList>
            <person name="Johansson P."/>
            <person name="Bjorkroth J."/>
        </authorList>
    </citation>
    <scope>NUCLEOTIDE SEQUENCE</scope>
    <source>
        <strain evidence="4">STAA11</strain>
    </source>
</reference>
<evidence type="ECO:0000256" key="2">
    <source>
        <dbReference type="ARBA" id="ARBA00022694"/>
    </source>
</evidence>
<dbReference type="Pfam" id="PF05636">
    <property type="entry name" value="HIGH_NTase1"/>
    <property type="match status" value="1"/>
</dbReference>
<evidence type="ECO:0000313" key="4">
    <source>
        <dbReference type="EMBL" id="WEG74051.1"/>
    </source>
</evidence>
<proteinExistence type="inferred from homology"/>
<dbReference type="InterPro" id="IPR014729">
    <property type="entry name" value="Rossmann-like_a/b/a_fold"/>
</dbReference>
<dbReference type="InterPro" id="IPR008513">
    <property type="entry name" value="tRNA(Met)_cyd_acetate_ligase"/>
</dbReference>
<keyword evidence="1 3" id="KW-0436">Ligase</keyword>
<comment type="catalytic activity">
    <reaction evidence="3">
        <text>cytidine(34) in elongator tRNA(Met) + acetate + ATP = N(4)-acetylcytidine(34) in elongator tRNA(Met) + AMP + diphosphate</text>
        <dbReference type="Rhea" id="RHEA:58144"/>
        <dbReference type="Rhea" id="RHEA-COMP:10693"/>
        <dbReference type="Rhea" id="RHEA-COMP:10694"/>
        <dbReference type="ChEBI" id="CHEBI:30089"/>
        <dbReference type="ChEBI" id="CHEBI:30616"/>
        <dbReference type="ChEBI" id="CHEBI:33019"/>
        <dbReference type="ChEBI" id="CHEBI:74900"/>
        <dbReference type="ChEBI" id="CHEBI:82748"/>
        <dbReference type="ChEBI" id="CHEBI:456215"/>
    </reaction>
</comment>
<comment type="similarity">
    <text evidence="3">Belongs to the TmcAL family.</text>
</comment>
<dbReference type="RefSeq" id="WP_275469850.1">
    <property type="nucleotide sequence ID" value="NZ_CP110232.1"/>
</dbReference>
<keyword evidence="3" id="KW-0963">Cytoplasm</keyword>
<gene>
    <name evidence="3" type="primary">tmcAL</name>
    <name evidence="4" type="ORF">OL234_03900</name>
</gene>
<comment type="subcellular location">
    <subcellularLocation>
        <location evidence="3">Cytoplasm</location>
    </subcellularLocation>
</comment>
<name>A0AAF0CWA2_9ENTE</name>
<protein>
    <recommendedName>
        <fullName evidence="3">tRNA(Met) cytidine acetate ligase</fullName>
        <ecNumber evidence="3">6.3.4.-</ecNumber>
    </recommendedName>
</protein>
<keyword evidence="5" id="KW-1185">Reference proteome</keyword>
<dbReference type="Gene3D" id="3.40.50.620">
    <property type="entry name" value="HUPs"/>
    <property type="match status" value="1"/>
</dbReference>
<dbReference type="GO" id="GO:0005524">
    <property type="term" value="F:ATP binding"/>
    <property type="evidence" value="ECO:0007669"/>
    <property type="project" value="UniProtKB-KW"/>
</dbReference>
<accession>A0AAF0CWA2</accession>
<evidence type="ECO:0000313" key="5">
    <source>
        <dbReference type="Proteomes" id="UP001179647"/>
    </source>
</evidence>
<feature type="binding site" evidence="3">
    <location>
        <begin position="7"/>
        <end position="20"/>
    </location>
    <ligand>
        <name>ATP</name>
        <dbReference type="ChEBI" id="CHEBI:30616"/>
    </ligand>
</feature>
<keyword evidence="3" id="KW-0067">ATP-binding</keyword>
<dbReference type="PANTHER" id="PTHR37825:SF1">
    <property type="entry name" value="TRNA(MET) CYTIDINE ACETATE LIGASE"/>
    <property type="match status" value="1"/>
</dbReference>
<dbReference type="Proteomes" id="UP001179647">
    <property type="component" value="Chromosome"/>
</dbReference>
<dbReference type="HAMAP" id="MF_01539">
    <property type="entry name" value="TmcAL"/>
    <property type="match status" value="1"/>
</dbReference>
<dbReference type="GO" id="GO:0006400">
    <property type="term" value="P:tRNA modification"/>
    <property type="evidence" value="ECO:0007669"/>
    <property type="project" value="UniProtKB-UniRule"/>
</dbReference>
<dbReference type="KEGG" id="vie:OL234_03900"/>
<dbReference type="EMBL" id="CP110232">
    <property type="protein sequence ID" value="WEG74051.1"/>
    <property type="molecule type" value="Genomic_DNA"/>
</dbReference>
<dbReference type="AlphaFoldDB" id="A0AAF0CWA2"/>
<sequence>MKSCGVIVEYNPFHNGHRYHLEQARQKSQADVVIAIMSGNFLQRGEPAILDKWTRAEQALVNGADLIIELPVCYAIQSADYFAKGGIKLLHSLGVTDLCFGTDSASELDYEAFAKFNSDNEEIISKTFSLLTDKGMSYPQQMTEVYRQVYPEWPLDFNSPNHILGMSYAKENQKYPKQMTLHPLKRVVSNYHDKEIISQQFASATAIREAALNDKLIEAKEVMPNVTYRDLEQVPLVDWNRAWPYLKYQLLTKTPEDLAAIYQMVEGIEYRLIECVKKATSFANFVNQVKSKRFTWARIQRLCVYVFLNITEKEMMAAWDAPYLRILGFNDKGRKFLNDRRKTATLPLITKVCRDNEKQLELDIKAGKLYQLLTNESKDQDFARRPIYLKMTNSFKI</sequence>
<feature type="binding site" evidence="3">
    <location>
        <position position="186"/>
    </location>
    <ligand>
        <name>ATP</name>
        <dbReference type="ChEBI" id="CHEBI:30616"/>
    </ligand>
</feature>
<dbReference type="GO" id="GO:0016879">
    <property type="term" value="F:ligase activity, forming carbon-nitrogen bonds"/>
    <property type="evidence" value="ECO:0007669"/>
    <property type="project" value="UniProtKB-UniRule"/>
</dbReference>
<keyword evidence="2 3" id="KW-0819">tRNA processing</keyword>
<dbReference type="PANTHER" id="PTHR37825">
    <property type="entry name" value="TRNA(MET) CYTIDINE ACETATE LIGASE"/>
    <property type="match status" value="1"/>
</dbReference>
<dbReference type="GO" id="GO:0000049">
    <property type="term" value="F:tRNA binding"/>
    <property type="evidence" value="ECO:0007669"/>
    <property type="project" value="UniProtKB-KW"/>
</dbReference>